<dbReference type="HAMAP" id="MF_00187">
    <property type="entry name" value="FdhD"/>
    <property type="match status" value="1"/>
</dbReference>
<keyword evidence="5" id="KW-1185">Reference proteome</keyword>
<keyword evidence="2 3" id="KW-0501">Molybdenum cofactor biosynthesis</keyword>
<feature type="binding site" evidence="3">
    <location>
        <begin position="245"/>
        <end position="250"/>
    </location>
    <ligand>
        <name>Mo-bis(molybdopterin guanine dinucleotide)</name>
        <dbReference type="ChEBI" id="CHEBI:60539"/>
    </ligand>
</feature>
<gene>
    <name evidence="3" type="primary">fdhD</name>
    <name evidence="4" type="ORF">J2S74_004393</name>
</gene>
<dbReference type="Pfam" id="PF02634">
    <property type="entry name" value="FdhD-NarQ"/>
    <property type="match status" value="1"/>
</dbReference>
<reference evidence="4 5" key="1">
    <citation type="submission" date="2023-07" db="EMBL/GenBank/DDBJ databases">
        <title>Genomic Encyclopedia of Type Strains, Phase IV (KMG-IV): sequencing the most valuable type-strain genomes for metagenomic binning, comparative biology and taxonomic classification.</title>
        <authorList>
            <person name="Goeker M."/>
        </authorList>
    </citation>
    <scope>NUCLEOTIDE SEQUENCE [LARGE SCALE GENOMIC DNA]</scope>
    <source>
        <strain evidence="4 5">DSM 9768</strain>
    </source>
</reference>
<dbReference type="PANTHER" id="PTHR30592:SF1">
    <property type="entry name" value="SULFUR CARRIER PROTEIN FDHD"/>
    <property type="match status" value="1"/>
</dbReference>
<accession>A0ABU0A0C6</accession>
<comment type="similarity">
    <text evidence="3">Belongs to the FdhD family.</text>
</comment>
<evidence type="ECO:0000313" key="5">
    <source>
        <dbReference type="Proteomes" id="UP001230005"/>
    </source>
</evidence>
<dbReference type="InterPro" id="IPR016193">
    <property type="entry name" value="Cytidine_deaminase-like"/>
</dbReference>
<organism evidence="4 5">
    <name type="scientific">Evansella vedderi</name>
    <dbReference type="NCBI Taxonomy" id="38282"/>
    <lineage>
        <taxon>Bacteria</taxon>
        <taxon>Bacillati</taxon>
        <taxon>Bacillota</taxon>
        <taxon>Bacilli</taxon>
        <taxon>Bacillales</taxon>
        <taxon>Bacillaceae</taxon>
        <taxon>Evansella</taxon>
    </lineage>
</organism>
<keyword evidence="1 3" id="KW-0963">Cytoplasm</keyword>
<evidence type="ECO:0000256" key="2">
    <source>
        <dbReference type="ARBA" id="ARBA00023150"/>
    </source>
</evidence>
<evidence type="ECO:0000256" key="1">
    <source>
        <dbReference type="ARBA" id="ARBA00022490"/>
    </source>
</evidence>
<dbReference type="InterPro" id="IPR003786">
    <property type="entry name" value="FdhD"/>
</dbReference>
<dbReference type="Proteomes" id="UP001230005">
    <property type="component" value="Unassembled WGS sequence"/>
</dbReference>
<dbReference type="Gene3D" id="3.40.140.10">
    <property type="entry name" value="Cytidine Deaminase, domain 2"/>
    <property type="match status" value="1"/>
</dbReference>
<dbReference type="RefSeq" id="WP_307329880.1">
    <property type="nucleotide sequence ID" value="NZ_JAUSUG010000021.1"/>
</dbReference>
<dbReference type="PIRSF" id="PIRSF015626">
    <property type="entry name" value="FdhD"/>
    <property type="match status" value="1"/>
</dbReference>
<dbReference type="SUPFAM" id="SSF53927">
    <property type="entry name" value="Cytidine deaminase-like"/>
    <property type="match status" value="1"/>
</dbReference>
<name>A0ABU0A0C6_9BACI</name>
<protein>
    <recommendedName>
        <fullName evidence="3">Sulfur carrier protein FdhD</fullName>
    </recommendedName>
</protein>
<evidence type="ECO:0000256" key="3">
    <source>
        <dbReference type="HAMAP-Rule" id="MF_00187"/>
    </source>
</evidence>
<dbReference type="PANTHER" id="PTHR30592">
    <property type="entry name" value="FORMATE DEHYDROGENASE"/>
    <property type="match status" value="1"/>
</dbReference>
<feature type="active site" description="Cysteine persulfide intermediate" evidence="3">
    <location>
        <position position="107"/>
    </location>
</feature>
<dbReference type="EMBL" id="JAUSUG010000021">
    <property type="protein sequence ID" value="MDQ0256948.1"/>
    <property type="molecule type" value="Genomic_DNA"/>
</dbReference>
<comment type="caution">
    <text evidence="4">The sequence shown here is derived from an EMBL/GenBank/DDBJ whole genome shotgun (WGS) entry which is preliminary data.</text>
</comment>
<proteinExistence type="inferred from homology"/>
<evidence type="ECO:0000313" key="4">
    <source>
        <dbReference type="EMBL" id="MDQ0256948.1"/>
    </source>
</evidence>
<sequence>MENSVMRKQAIVKYDIGEFLEVEDVVAIEAPLTIVINGEEFATMLCTPSHLEELVVGFLAAEGLIRTYKEIQKITIDEDKGFAYVKLEKVSLSTSDATTKRVVGSCCGKSRQFYFQSDVKTAKTVVKCSSISVEQCIKLMRKMQEGSDDYQRTGCLHNAALCTKDDIVISRSDIGRHNALDKIYGYCLMNGVGVRDKVIVFSGRISSEVLLKVSKIGIGILLSKSAPTTLAIELAEDLGITAVGFIRGQRLNVYSRSDRIICDKELKGD</sequence>
<dbReference type="Gene3D" id="3.10.20.10">
    <property type="match status" value="1"/>
</dbReference>
<comment type="function">
    <text evidence="3">Required for formate dehydrogenase (FDH) activity. Acts as a sulfur carrier protein that transfers sulfur from IscS to the molybdenum cofactor prior to its insertion into FDH.</text>
</comment>
<comment type="subcellular location">
    <subcellularLocation>
        <location evidence="3">Cytoplasm</location>
    </subcellularLocation>
</comment>
<dbReference type="NCBIfam" id="TIGR00129">
    <property type="entry name" value="fdhD_narQ"/>
    <property type="match status" value="1"/>
</dbReference>